<dbReference type="PROSITE" id="PS50088">
    <property type="entry name" value="ANK_REPEAT"/>
    <property type="match status" value="1"/>
</dbReference>
<keyword evidence="3" id="KW-1185">Reference proteome</keyword>
<feature type="repeat" description="ANK" evidence="1">
    <location>
        <begin position="683"/>
        <end position="710"/>
    </location>
</feature>
<evidence type="ECO:0000313" key="2">
    <source>
        <dbReference type="EMBL" id="PMD33428.1"/>
    </source>
</evidence>
<dbReference type="Pfam" id="PF00023">
    <property type="entry name" value="Ank"/>
    <property type="match status" value="1"/>
</dbReference>
<accession>A0A2J6R4I8</accession>
<dbReference type="Proteomes" id="UP000235786">
    <property type="component" value="Unassembled WGS sequence"/>
</dbReference>
<organism evidence="2 3">
    <name type="scientific">Hyaloscypha variabilis (strain UAMH 11265 / GT02V1 / F)</name>
    <name type="common">Meliniomyces variabilis</name>
    <dbReference type="NCBI Taxonomy" id="1149755"/>
    <lineage>
        <taxon>Eukaryota</taxon>
        <taxon>Fungi</taxon>
        <taxon>Dikarya</taxon>
        <taxon>Ascomycota</taxon>
        <taxon>Pezizomycotina</taxon>
        <taxon>Leotiomycetes</taxon>
        <taxon>Helotiales</taxon>
        <taxon>Hyaloscyphaceae</taxon>
        <taxon>Hyaloscypha</taxon>
        <taxon>Hyaloscypha variabilis</taxon>
    </lineage>
</organism>
<gene>
    <name evidence="2" type="ORF">L207DRAFT_589792</name>
</gene>
<proteinExistence type="predicted"/>
<reference evidence="2 3" key="1">
    <citation type="submission" date="2016-04" db="EMBL/GenBank/DDBJ databases">
        <title>A degradative enzymes factory behind the ericoid mycorrhizal symbiosis.</title>
        <authorList>
            <consortium name="DOE Joint Genome Institute"/>
            <person name="Martino E."/>
            <person name="Morin E."/>
            <person name="Grelet G."/>
            <person name="Kuo A."/>
            <person name="Kohler A."/>
            <person name="Daghino S."/>
            <person name="Barry K."/>
            <person name="Choi C."/>
            <person name="Cichocki N."/>
            <person name="Clum A."/>
            <person name="Copeland A."/>
            <person name="Hainaut M."/>
            <person name="Haridas S."/>
            <person name="Labutti K."/>
            <person name="Lindquist E."/>
            <person name="Lipzen A."/>
            <person name="Khouja H.-R."/>
            <person name="Murat C."/>
            <person name="Ohm R."/>
            <person name="Olson A."/>
            <person name="Spatafora J."/>
            <person name="Veneault-Fourrey C."/>
            <person name="Henrissat B."/>
            <person name="Grigoriev I."/>
            <person name="Martin F."/>
            <person name="Perotto S."/>
        </authorList>
    </citation>
    <scope>NUCLEOTIDE SEQUENCE [LARGE SCALE GENOMIC DNA]</scope>
    <source>
        <strain evidence="2 3">F</strain>
    </source>
</reference>
<protein>
    <submittedName>
        <fullName evidence="2">Uncharacterized protein</fullName>
    </submittedName>
</protein>
<dbReference type="Gene3D" id="1.25.40.20">
    <property type="entry name" value="Ankyrin repeat-containing domain"/>
    <property type="match status" value="3"/>
</dbReference>
<keyword evidence="1" id="KW-0040">ANK repeat</keyword>
<name>A0A2J6R4I8_HYAVF</name>
<dbReference type="SUPFAM" id="SSF48403">
    <property type="entry name" value="Ankyrin repeat"/>
    <property type="match status" value="2"/>
</dbReference>
<dbReference type="InterPro" id="IPR002110">
    <property type="entry name" value="Ankyrin_rpt"/>
</dbReference>
<dbReference type="PANTHER" id="PTHR46224:SF6">
    <property type="entry name" value="ANKYRIN REPEAT FAMILY PROTEIN"/>
    <property type="match status" value="1"/>
</dbReference>
<evidence type="ECO:0000313" key="3">
    <source>
        <dbReference type="Proteomes" id="UP000235786"/>
    </source>
</evidence>
<dbReference type="SMART" id="SM00248">
    <property type="entry name" value="ANK"/>
    <property type="match status" value="7"/>
</dbReference>
<dbReference type="InterPro" id="IPR036770">
    <property type="entry name" value="Ankyrin_rpt-contain_sf"/>
</dbReference>
<evidence type="ECO:0000256" key="1">
    <source>
        <dbReference type="PROSITE-ProRule" id="PRU00023"/>
    </source>
</evidence>
<dbReference type="PROSITE" id="PS50297">
    <property type="entry name" value="ANK_REP_REGION"/>
    <property type="match status" value="1"/>
</dbReference>
<dbReference type="EMBL" id="KZ613956">
    <property type="protein sequence ID" value="PMD33428.1"/>
    <property type="molecule type" value="Genomic_DNA"/>
</dbReference>
<dbReference type="STRING" id="1149755.A0A2J6R4I8"/>
<sequence length="1584" mass="175933">MPYLSLPSRTHLSSAVATSPDSRRIAAILREAELSPPQLIPALAESQIRDVEASALSNIDEDVEASFLNNIDDARYMLVHQRTSEPGYRQPHLQKRHFFRSKKGKEAKCNTVNWIFTKHDVAKAFDDLLSRTPLPAPGVAQALLYQACVATLEELWCHFYDSKLEKRTESRAKDSRSSLLPKSISSVVLKARSSVALVPTSAMVPEITWLDEVCRQENLEYVRFMCQAGLGQDALDRAFEIALSKHSMAIMEVLLSFGAVASAACQDSIQDRVKLHDFALVRLLLSAPNAMSVEAWRGCLEPEVHPCIRSPELVLLCVAHRPDIVCTHLLQQALEMQNLPATAIMLAYGCFSGKSFCDVRHLACEIVSRIHDHGLRYKFFTMLVESKFVEDSLVLREELVKDVKTHQLALIKLLADAGVSVDMEPHNAFYWAVSQMDFDILELFKSCKFTSPISEALKFVPNSTSESDMLQLMDILGPLGLVGQPLDSYLVRAVERRQIQLVDAFTLYGASVEFEQASAIQTALQIADLDILNVLLRNKCSAEVLSGTILTAMALKPKNVRLQAMKALVEKGVLPQVLGIPLQSLISEEGDVDSELIQLLLQHKATVDGVGDDANNVVLVAARRGNLSILRMLCDASPQNKTLSKAIPVAFSVTETCGHDVALAMMKLLLQKGAAGQPIHQTLLAAAKQGRLDMVRLLVKNGADANYSNGASFGVALMQSNFKLLQILCASCPLNRASIESWFFVALDPRYYTSETLELLVSSTRDADAALNALWSSERLKGYSHIIPIISCLLRYGLDVNLRNGALLSFAVRDKNIILLGRILSANPSITSLAAAFRTATSSKPRSLELDTMKLLLEKAKSAEIGQSEALLQQIKPALSGDFAGLRLLLHHKAVATSYTVMKACLATASSKISSTEKQEIFESLLASSAEIVPEDMSKLLRHSVANLPECTQLPRILVAHGAEIKFESLKVALAISSLELLELLVSSIKSNDIAVKTFKYARQMTMASDRKYWIYQHLLAKGIPSDDVSEALLDFLKAGDLGDLSFLKLLLDNGASPGYKKGELFSVALRAKSPNSRMAVRLLTQHVTDNSTATVVFDVVRRTPLLKSNVRVEIYRPLLEWKITKLSLSQVLVESFKGGLPDISFLKLLLEKGADPNKDKGRCFVVAARMKGIEQFLELSKYAERRQVLEVLLSNLQEESDIVTWFKFCLQTNPRSRRIDGDELLFQCMRKFPGGTTLLKLLLDQGVPASAKRDHPLCASWKPEPCTAIIWALFARPRIENNVILVLLSRGNAALPAYSTPLTKVSAAFGCLLDKTRLPIMKALLDLDRAQISEYSIPGSSFGPLAMYPQVFKKDSDFLDPAADLPLREASLYLGNFEAFCLITRDTTPNDGMLHLAALLALPRFVQWLLNTHDPNHKAEEYDNMVPLACVCASTPHPWCKIANEEADWRSRQGYTMKLLAGKTNSEWRNNRNMTILHWAMDHGPEVAKAMVTALDIRHDPKRDDKYLYKDRDGIEYSPQQYVEKVLKPDEEEKKELISCFEAAMLKSRYFKRILPNKGEQPEGYHGLPLLYAQAWKVRPVAT</sequence>
<dbReference type="PANTHER" id="PTHR46224">
    <property type="entry name" value="ANKYRIN REPEAT FAMILY PROTEIN"/>
    <property type="match status" value="1"/>
</dbReference>
<dbReference type="InterPro" id="IPR051616">
    <property type="entry name" value="Cul2-RING_E3_ligase_SR"/>
</dbReference>
<dbReference type="OrthoDB" id="3182339at2759"/>